<keyword evidence="3" id="KW-1185">Reference proteome</keyword>
<reference evidence="2 3" key="1">
    <citation type="submission" date="2022-01" db="EMBL/GenBank/DDBJ databases">
        <title>Whole genome-based taxonomy of the Shewanellaceae.</title>
        <authorList>
            <person name="Martin-Rodriguez A.J."/>
        </authorList>
    </citation>
    <scope>NUCLEOTIDE SEQUENCE [LARGE SCALE GENOMIC DNA]</scope>
    <source>
        <strain evidence="2 3">DSM 21332</strain>
    </source>
</reference>
<dbReference type="InterPro" id="IPR038483">
    <property type="entry name" value="YcfL-like_sf"/>
</dbReference>
<evidence type="ECO:0000313" key="3">
    <source>
        <dbReference type="Proteomes" id="UP001202831"/>
    </source>
</evidence>
<organism evidence="2 3">
    <name type="scientific">Shewanella corallii</name>
    <dbReference type="NCBI Taxonomy" id="560080"/>
    <lineage>
        <taxon>Bacteria</taxon>
        <taxon>Pseudomonadati</taxon>
        <taxon>Pseudomonadota</taxon>
        <taxon>Gammaproteobacteria</taxon>
        <taxon>Alteromonadales</taxon>
        <taxon>Shewanellaceae</taxon>
        <taxon>Shewanella</taxon>
    </lineage>
</organism>
<feature type="signal peptide" evidence="1">
    <location>
        <begin position="1"/>
        <end position="23"/>
    </location>
</feature>
<dbReference type="PROSITE" id="PS51257">
    <property type="entry name" value="PROKAR_LIPOPROTEIN"/>
    <property type="match status" value="1"/>
</dbReference>
<name>A0ABT0N7H7_9GAMM</name>
<dbReference type="CDD" id="cd09030">
    <property type="entry name" value="DUF1425"/>
    <property type="match status" value="1"/>
</dbReference>
<dbReference type="Proteomes" id="UP001202831">
    <property type="component" value="Unassembled WGS sequence"/>
</dbReference>
<dbReference type="Gene3D" id="2.60.40.3230">
    <property type="match status" value="1"/>
</dbReference>
<dbReference type="EMBL" id="JAKIKT010000003">
    <property type="protein sequence ID" value="MCL2914359.1"/>
    <property type="molecule type" value="Genomic_DNA"/>
</dbReference>
<evidence type="ECO:0000256" key="1">
    <source>
        <dbReference type="SAM" id="SignalP"/>
    </source>
</evidence>
<comment type="caution">
    <text evidence="2">The sequence shown here is derived from an EMBL/GenBank/DDBJ whole genome shotgun (WGS) entry which is preliminary data.</text>
</comment>
<proteinExistence type="predicted"/>
<evidence type="ECO:0000313" key="2">
    <source>
        <dbReference type="EMBL" id="MCL2914359.1"/>
    </source>
</evidence>
<dbReference type="InterPro" id="IPR010824">
    <property type="entry name" value="DUF1425"/>
</dbReference>
<gene>
    <name evidence="2" type="ORF">L2725_11325</name>
</gene>
<protein>
    <submittedName>
        <fullName evidence="2">YcfL family protein</fullName>
    </submittedName>
</protein>
<sequence length="130" mass="14061">MTRSLLIVSLVVLLLGGCAHNTAGVTIDSRGQVTVDGSALENKLTLSDARGKVIGRFLRATALITNDQTSNLNVQYKFTWYDAEGFVVEDDASAWVPLQLYGEARQQVQGVAPNETVTGFALTVRPVYSE</sequence>
<keyword evidence="1" id="KW-0732">Signal</keyword>
<feature type="chain" id="PRO_5047017969" evidence="1">
    <location>
        <begin position="24"/>
        <end position="130"/>
    </location>
</feature>
<accession>A0ABT0N7H7</accession>
<dbReference type="RefSeq" id="WP_249249056.1">
    <property type="nucleotide sequence ID" value="NZ_JAKIKT010000003.1"/>
</dbReference>
<dbReference type="Pfam" id="PF07233">
    <property type="entry name" value="DUF1425"/>
    <property type="match status" value="1"/>
</dbReference>